<comment type="caution">
    <text evidence="1">The sequence shown here is derived from an EMBL/GenBank/DDBJ whole genome shotgun (WGS) entry which is preliminary data.</text>
</comment>
<evidence type="ECO:0000313" key="1">
    <source>
        <dbReference type="EMBL" id="GFT94634.1"/>
    </source>
</evidence>
<sequence>MYKSPYQYLVTRPFLPYRDTLLTMPFTAGIIRKKTPGAPGCLLFQPESWKTKLILENMDLTPYILCSKGSLLFEIRYGKSNLKLI</sequence>
<reference evidence="1" key="1">
    <citation type="submission" date="2020-08" db="EMBL/GenBank/DDBJ databases">
        <title>Multicomponent nature underlies the extraordinary mechanical properties of spider dragline silk.</title>
        <authorList>
            <person name="Kono N."/>
            <person name="Nakamura H."/>
            <person name="Mori M."/>
            <person name="Yoshida Y."/>
            <person name="Ohtoshi R."/>
            <person name="Malay A.D."/>
            <person name="Moran D.A.P."/>
            <person name="Tomita M."/>
            <person name="Numata K."/>
            <person name="Arakawa K."/>
        </authorList>
    </citation>
    <scope>NUCLEOTIDE SEQUENCE</scope>
</reference>
<organism evidence="1 2">
    <name type="scientific">Nephila pilipes</name>
    <name type="common">Giant wood spider</name>
    <name type="synonym">Nephila maculata</name>
    <dbReference type="NCBI Taxonomy" id="299642"/>
    <lineage>
        <taxon>Eukaryota</taxon>
        <taxon>Metazoa</taxon>
        <taxon>Ecdysozoa</taxon>
        <taxon>Arthropoda</taxon>
        <taxon>Chelicerata</taxon>
        <taxon>Arachnida</taxon>
        <taxon>Araneae</taxon>
        <taxon>Araneomorphae</taxon>
        <taxon>Entelegynae</taxon>
        <taxon>Araneoidea</taxon>
        <taxon>Nephilidae</taxon>
        <taxon>Nephila</taxon>
    </lineage>
</organism>
<accession>A0A8X6Q3U8</accession>
<gene>
    <name evidence="1" type="ORF">NPIL_196271</name>
</gene>
<dbReference type="AlphaFoldDB" id="A0A8X6Q3U8"/>
<keyword evidence="2" id="KW-1185">Reference proteome</keyword>
<protein>
    <submittedName>
        <fullName evidence="1">Uncharacterized protein</fullName>
    </submittedName>
</protein>
<name>A0A8X6Q3U8_NEPPI</name>
<proteinExistence type="predicted"/>
<dbReference type="EMBL" id="BMAW01025946">
    <property type="protein sequence ID" value="GFT94634.1"/>
    <property type="molecule type" value="Genomic_DNA"/>
</dbReference>
<evidence type="ECO:0000313" key="2">
    <source>
        <dbReference type="Proteomes" id="UP000887013"/>
    </source>
</evidence>
<dbReference type="Proteomes" id="UP000887013">
    <property type="component" value="Unassembled WGS sequence"/>
</dbReference>